<dbReference type="PANTHER" id="PTHR43289">
    <property type="entry name" value="MITOGEN-ACTIVATED PROTEIN KINASE KINASE KINASE 20-RELATED"/>
    <property type="match status" value="1"/>
</dbReference>
<keyword evidence="12" id="KW-1185">Reference proteome</keyword>
<feature type="transmembrane region" description="Helical" evidence="9">
    <location>
        <begin position="321"/>
        <end position="344"/>
    </location>
</feature>
<feature type="region of interest" description="Disordered" evidence="8">
    <location>
        <begin position="348"/>
        <end position="415"/>
    </location>
</feature>
<evidence type="ECO:0000256" key="5">
    <source>
        <dbReference type="ARBA" id="ARBA00022777"/>
    </source>
</evidence>
<accession>A0A7D7QYD4</accession>
<reference evidence="12" key="1">
    <citation type="submission" date="2020-07" db="EMBL/GenBank/DDBJ databases">
        <title>novel species isolated from the respiratory tract of Marmot.</title>
        <authorList>
            <person name="Zhang G."/>
        </authorList>
    </citation>
    <scope>NUCLEOTIDE SEQUENCE [LARGE SCALE GENOMIC DNA]</scope>
    <source>
        <strain evidence="12">686</strain>
    </source>
</reference>
<feature type="domain" description="Protein kinase" evidence="10">
    <location>
        <begin position="14"/>
        <end position="268"/>
    </location>
</feature>
<dbReference type="KEGG" id="gji:H1R19_15010"/>
<dbReference type="CDD" id="cd14014">
    <property type="entry name" value="STKc_PknB_like"/>
    <property type="match status" value="1"/>
</dbReference>
<dbReference type="EMBL" id="CP059491">
    <property type="protein sequence ID" value="QMT00231.1"/>
    <property type="molecule type" value="Genomic_DNA"/>
</dbReference>
<keyword evidence="3" id="KW-0808">Transferase</keyword>
<dbReference type="InterPro" id="IPR017441">
    <property type="entry name" value="Protein_kinase_ATP_BS"/>
</dbReference>
<dbReference type="AlphaFoldDB" id="A0A7D7QYD4"/>
<proteinExistence type="predicted"/>
<dbReference type="GO" id="GO:0004674">
    <property type="term" value="F:protein serine/threonine kinase activity"/>
    <property type="evidence" value="ECO:0007669"/>
    <property type="project" value="UniProtKB-KW"/>
</dbReference>
<dbReference type="PROSITE" id="PS50011">
    <property type="entry name" value="PROTEIN_KINASE_DOM"/>
    <property type="match status" value="1"/>
</dbReference>
<protein>
    <recommendedName>
        <fullName evidence="1">non-specific serine/threonine protein kinase</fullName>
        <ecNumber evidence="1">2.7.11.1</ecNumber>
    </recommendedName>
</protein>
<evidence type="ECO:0000256" key="9">
    <source>
        <dbReference type="SAM" id="Phobius"/>
    </source>
</evidence>
<dbReference type="EC" id="2.7.11.1" evidence="1"/>
<gene>
    <name evidence="11" type="ORF">H1R19_15010</name>
</gene>
<dbReference type="GO" id="GO:0005524">
    <property type="term" value="F:ATP binding"/>
    <property type="evidence" value="ECO:0007669"/>
    <property type="project" value="UniProtKB-UniRule"/>
</dbReference>
<keyword evidence="2" id="KW-0723">Serine/threonine-protein kinase</keyword>
<evidence type="ECO:0000256" key="2">
    <source>
        <dbReference type="ARBA" id="ARBA00022527"/>
    </source>
</evidence>
<sequence length="516" mass="54041">MSASDLAGEQFGHYVIEALIGRGGMGEVYRATDTHKGRVVALKLLNPTVADNPAFRDRFLRESRVAAQLNDPHVIPIHDWGEIDGRLFIDMRLVDGRDLRALLADEGPLPPERALRIVGQIADALDAAHRQGLVHRDVKPDNILVDHRDFAYLVDFGLAQADTDTRFTSTGTAIGSFGYMAPERFGDSAVGPPADVYALACVLYECLAGAHPFASATTIERLIAAHLTTPPPRLGVAVDSVIARGMAKDPVQRQLSAGALVADAATALRADPLGGPATLVPSTPVLSTPVLSTPAATHSGPQWNPTQAAVWSAPPRRRSPAIPIALATVVVLLICAGVVGWAVLTTDRDSSATTAGDRSSLPATERPESSRATSVPGPTAPAAPPLTTTPAPPPPATPTPTQSNTRGTGDLGLAVPITRPACDGTGIVVVGNAVAPGAYATEVQAFLDRHPGASYLRTDQSCASLRQSLDGNPIYAVYFVAGSTLGEICDVRNRIGGDAYGKWLDNTSDPTMLITC</sequence>
<dbReference type="InterPro" id="IPR008271">
    <property type="entry name" value="Ser/Thr_kinase_AS"/>
</dbReference>
<keyword evidence="4 7" id="KW-0547">Nucleotide-binding</keyword>
<evidence type="ECO:0000256" key="8">
    <source>
        <dbReference type="SAM" id="MobiDB-lite"/>
    </source>
</evidence>
<dbReference type="SMART" id="SM00220">
    <property type="entry name" value="S_TKc"/>
    <property type="match status" value="1"/>
</dbReference>
<organism evidence="11 12">
    <name type="scientific">Gordonia jinghuaiqii</name>
    <dbReference type="NCBI Taxonomy" id="2758710"/>
    <lineage>
        <taxon>Bacteria</taxon>
        <taxon>Bacillati</taxon>
        <taxon>Actinomycetota</taxon>
        <taxon>Actinomycetes</taxon>
        <taxon>Mycobacteriales</taxon>
        <taxon>Gordoniaceae</taxon>
        <taxon>Gordonia</taxon>
    </lineage>
</organism>
<dbReference type="Pfam" id="PF00069">
    <property type="entry name" value="Pkinase"/>
    <property type="match status" value="1"/>
</dbReference>
<evidence type="ECO:0000259" key="10">
    <source>
        <dbReference type="PROSITE" id="PS50011"/>
    </source>
</evidence>
<dbReference type="InterPro" id="IPR000719">
    <property type="entry name" value="Prot_kinase_dom"/>
</dbReference>
<keyword evidence="5 11" id="KW-0418">Kinase</keyword>
<keyword evidence="9" id="KW-0812">Transmembrane</keyword>
<dbReference type="PROSITE" id="PS00108">
    <property type="entry name" value="PROTEIN_KINASE_ST"/>
    <property type="match status" value="1"/>
</dbReference>
<keyword evidence="9" id="KW-0472">Membrane</keyword>
<dbReference type="Proteomes" id="UP000515663">
    <property type="component" value="Chromosome"/>
</dbReference>
<evidence type="ECO:0000313" key="12">
    <source>
        <dbReference type="Proteomes" id="UP000515663"/>
    </source>
</evidence>
<evidence type="ECO:0000256" key="6">
    <source>
        <dbReference type="ARBA" id="ARBA00022840"/>
    </source>
</evidence>
<evidence type="ECO:0000256" key="4">
    <source>
        <dbReference type="ARBA" id="ARBA00022741"/>
    </source>
</evidence>
<keyword evidence="9" id="KW-1133">Transmembrane helix</keyword>
<feature type="binding site" evidence="7">
    <location>
        <position position="43"/>
    </location>
    <ligand>
        <name>ATP</name>
        <dbReference type="ChEBI" id="CHEBI:30616"/>
    </ligand>
</feature>
<dbReference type="Gene3D" id="1.10.510.10">
    <property type="entry name" value="Transferase(Phosphotransferase) domain 1"/>
    <property type="match status" value="1"/>
</dbReference>
<evidence type="ECO:0000256" key="3">
    <source>
        <dbReference type="ARBA" id="ARBA00022679"/>
    </source>
</evidence>
<name>A0A7D7QYD4_9ACTN</name>
<keyword evidence="6 7" id="KW-0067">ATP-binding</keyword>
<dbReference type="InterPro" id="IPR011009">
    <property type="entry name" value="Kinase-like_dom_sf"/>
</dbReference>
<dbReference type="RefSeq" id="WP_219849443.1">
    <property type="nucleotide sequence ID" value="NZ_CP059491.1"/>
</dbReference>
<dbReference type="PANTHER" id="PTHR43289:SF6">
    <property type="entry name" value="SERINE_THREONINE-PROTEIN KINASE NEKL-3"/>
    <property type="match status" value="1"/>
</dbReference>
<evidence type="ECO:0000256" key="1">
    <source>
        <dbReference type="ARBA" id="ARBA00012513"/>
    </source>
</evidence>
<evidence type="ECO:0000313" key="11">
    <source>
        <dbReference type="EMBL" id="QMT00231.1"/>
    </source>
</evidence>
<dbReference type="PROSITE" id="PS00107">
    <property type="entry name" value="PROTEIN_KINASE_ATP"/>
    <property type="match status" value="1"/>
</dbReference>
<evidence type="ECO:0000256" key="7">
    <source>
        <dbReference type="PROSITE-ProRule" id="PRU10141"/>
    </source>
</evidence>
<dbReference type="Gene3D" id="3.30.200.20">
    <property type="entry name" value="Phosphorylase Kinase, domain 1"/>
    <property type="match status" value="1"/>
</dbReference>
<dbReference type="SUPFAM" id="SSF56112">
    <property type="entry name" value="Protein kinase-like (PK-like)"/>
    <property type="match status" value="1"/>
</dbReference>